<comment type="subcellular location">
    <subcellularLocation>
        <location evidence="1">Membrane</location>
        <topology evidence="1">Multi-pass membrane protein</topology>
    </subcellularLocation>
</comment>
<evidence type="ECO:0000256" key="7">
    <source>
        <dbReference type="ARBA" id="ARBA00023065"/>
    </source>
</evidence>
<evidence type="ECO:0000256" key="4">
    <source>
        <dbReference type="ARBA" id="ARBA00022692"/>
    </source>
</evidence>
<evidence type="ECO:0000256" key="12">
    <source>
        <dbReference type="SAM" id="MobiDB-lite"/>
    </source>
</evidence>
<evidence type="ECO:0000313" key="15">
    <source>
        <dbReference type="Proteomes" id="UP001626550"/>
    </source>
</evidence>
<keyword evidence="8 13" id="KW-0472">Membrane</keyword>
<dbReference type="Gene3D" id="1.10.287.770">
    <property type="entry name" value="YojJ-like"/>
    <property type="match status" value="1"/>
</dbReference>
<dbReference type="GO" id="GO:0016020">
    <property type="term" value="C:membrane"/>
    <property type="evidence" value="ECO:0007669"/>
    <property type="project" value="UniProtKB-SubCell"/>
</dbReference>
<organism evidence="14 15">
    <name type="scientific">Cichlidogyrus casuarinus</name>
    <dbReference type="NCBI Taxonomy" id="1844966"/>
    <lineage>
        <taxon>Eukaryota</taxon>
        <taxon>Metazoa</taxon>
        <taxon>Spiralia</taxon>
        <taxon>Lophotrochozoa</taxon>
        <taxon>Platyhelminthes</taxon>
        <taxon>Monogenea</taxon>
        <taxon>Monopisthocotylea</taxon>
        <taxon>Dactylogyridea</taxon>
        <taxon>Ancyrocephalidae</taxon>
        <taxon>Cichlidogyrus</taxon>
    </lineage>
</organism>
<evidence type="ECO:0000256" key="11">
    <source>
        <dbReference type="RuleBase" id="RU000679"/>
    </source>
</evidence>
<keyword evidence="3 11" id="KW-0894">Sodium channel</keyword>
<dbReference type="Proteomes" id="UP001626550">
    <property type="component" value="Unassembled WGS sequence"/>
</dbReference>
<keyword evidence="15" id="KW-1185">Reference proteome</keyword>
<gene>
    <name evidence="14" type="primary">SCNN1G_1</name>
    <name evidence="14" type="ORF">Ciccas_004833</name>
</gene>
<reference evidence="14 15" key="1">
    <citation type="submission" date="2024-11" db="EMBL/GenBank/DDBJ databases">
        <title>Adaptive evolution of stress response genes in parasites aligns with host niche diversity.</title>
        <authorList>
            <person name="Hahn C."/>
            <person name="Resl P."/>
        </authorList>
    </citation>
    <scope>NUCLEOTIDE SEQUENCE [LARGE SCALE GENOMIC DNA]</scope>
    <source>
        <strain evidence="14">EGGRZ-B1_66</strain>
        <tissue evidence="14">Body</tissue>
    </source>
</reference>
<keyword evidence="4 11" id="KW-0812">Transmembrane</keyword>
<evidence type="ECO:0000256" key="6">
    <source>
        <dbReference type="ARBA" id="ARBA00023053"/>
    </source>
</evidence>
<evidence type="ECO:0000256" key="13">
    <source>
        <dbReference type="SAM" id="Phobius"/>
    </source>
</evidence>
<evidence type="ECO:0000256" key="10">
    <source>
        <dbReference type="ARBA" id="ARBA00023303"/>
    </source>
</evidence>
<protein>
    <submittedName>
        <fullName evidence="14">Sodium channel, non-voltage-gated 1, gamma</fullName>
    </submittedName>
</protein>
<keyword evidence="9 11" id="KW-0739">Sodium transport</keyword>
<feature type="transmembrane region" description="Helical" evidence="13">
    <location>
        <begin position="123"/>
        <end position="143"/>
    </location>
</feature>
<dbReference type="EMBL" id="JBJKFK010000526">
    <property type="protein sequence ID" value="KAL3316525.1"/>
    <property type="molecule type" value="Genomic_DNA"/>
</dbReference>
<proteinExistence type="inferred from homology"/>
<dbReference type="Gene3D" id="2.60.470.10">
    <property type="entry name" value="Acid-sensing ion channels like domains"/>
    <property type="match status" value="1"/>
</dbReference>
<keyword evidence="6" id="KW-0915">Sodium</keyword>
<comment type="similarity">
    <text evidence="11">Belongs to the amiloride-sensitive sodium channel (TC 1.A.6) family.</text>
</comment>
<name>A0ABD2QAD4_9PLAT</name>
<evidence type="ECO:0000313" key="14">
    <source>
        <dbReference type="EMBL" id="KAL3316525.1"/>
    </source>
</evidence>
<dbReference type="AlphaFoldDB" id="A0ABD2QAD4"/>
<keyword evidence="5 13" id="KW-1133">Transmembrane helix</keyword>
<accession>A0ABD2QAD4</accession>
<evidence type="ECO:0000256" key="5">
    <source>
        <dbReference type="ARBA" id="ARBA00022989"/>
    </source>
</evidence>
<dbReference type="PANTHER" id="PTHR11690">
    <property type="entry name" value="AMILORIDE-SENSITIVE SODIUM CHANNEL-RELATED"/>
    <property type="match status" value="1"/>
</dbReference>
<feature type="region of interest" description="Disordered" evidence="12">
    <location>
        <begin position="616"/>
        <end position="637"/>
    </location>
</feature>
<evidence type="ECO:0000256" key="3">
    <source>
        <dbReference type="ARBA" id="ARBA00022461"/>
    </source>
</evidence>
<keyword evidence="2 11" id="KW-0813">Transport</keyword>
<comment type="caution">
    <text evidence="14">The sequence shown here is derived from an EMBL/GenBank/DDBJ whole genome shotgun (WGS) entry which is preliminary data.</text>
</comment>
<dbReference type="PANTHER" id="PTHR11690:SF248">
    <property type="entry name" value="PICKPOCKET 17, ISOFORM A"/>
    <property type="match status" value="1"/>
</dbReference>
<evidence type="ECO:0000256" key="1">
    <source>
        <dbReference type="ARBA" id="ARBA00004141"/>
    </source>
</evidence>
<evidence type="ECO:0000256" key="8">
    <source>
        <dbReference type="ARBA" id="ARBA00023136"/>
    </source>
</evidence>
<keyword evidence="7 11" id="KW-0406">Ion transport</keyword>
<dbReference type="PRINTS" id="PR01078">
    <property type="entry name" value="AMINACHANNEL"/>
</dbReference>
<dbReference type="InterPro" id="IPR001873">
    <property type="entry name" value="ENaC"/>
</dbReference>
<keyword evidence="10 11" id="KW-0407">Ion channel</keyword>
<sequence length="637" mass="73042">MLRKQSPIQMLDIMPENAAKDCSSEADNSIKISDNNNLHLNNGHGSQSHPLPPDNCQCGIYIQKLLQKLNQLEMHEQLKRSYSPKHRSSKMSTIKREFFRFCENTTIRGVPRIVKARTQSLRILWSVFVIILFFGLLTCIILLSNQYFAYDVIHPPRILKNSTSPFPAITVCNLRALKPSDLIYLNNQNENKPRDFANNMLYAVKSYQNEDKRPLSQAMSMAGFLGSISKSSRDQLGHQQDKMIWNCDVTYRVNTTVTSSNHCNRMGTWQKMIHPQYLNCYTYNVHEEYRDFVKTISMRAYLDQNVTSTKCDDCFRNEIFSQLSGLALNVHVFNSVPDMNDAIKLHPGTLTEINIKTFENTRMEPPYGRCSPETPKTLHLRGQDFAYTEYACKVMKIQESLNTNCHCNGLEFGELNETLPYCLDFKEFVPKDGCVYNSTGKTNSNSTQCEEVLLRGLERIKCKNKELQKFAGDVIEGCKEPCSYYSYESDRSTSIWPTHSYKLQMLESLKKDYNWPEIQKYREARKLLGPDRDIEAIELIEKDGQLEKNLLGVLLNKANLDLHKVEEKEVLSMTSFMSQIGGLLSIWVGLTMISIVELIEFLLNCSGILEKPEKANANSHAVVKPEKKRLAKQPTSS</sequence>
<evidence type="ECO:0000256" key="2">
    <source>
        <dbReference type="ARBA" id="ARBA00022448"/>
    </source>
</evidence>
<evidence type="ECO:0000256" key="9">
    <source>
        <dbReference type="ARBA" id="ARBA00023201"/>
    </source>
</evidence>
<dbReference type="GO" id="GO:0005272">
    <property type="term" value="F:sodium channel activity"/>
    <property type="evidence" value="ECO:0007669"/>
    <property type="project" value="UniProtKB-KW"/>
</dbReference>
<dbReference type="Pfam" id="PF00858">
    <property type="entry name" value="ASC"/>
    <property type="match status" value="1"/>
</dbReference>